<proteinExistence type="predicted"/>
<name>B4RML4_NEIG2</name>
<evidence type="ECO:0000313" key="2">
    <source>
        <dbReference type="Proteomes" id="UP000002564"/>
    </source>
</evidence>
<organism evidence="1 2">
    <name type="scientific">Neisseria gonorrhoeae (strain NCCP11945)</name>
    <dbReference type="NCBI Taxonomy" id="521006"/>
    <lineage>
        <taxon>Bacteria</taxon>
        <taxon>Pseudomonadati</taxon>
        <taxon>Pseudomonadota</taxon>
        <taxon>Betaproteobacteria</taxon>
        <taxon>Neisseriales</taxon>
        <taxon>Neisseriaceae</taxon>
        <taxon>Neisseria</taxon>
    </lineage>
</organism>
<accession>B4RML4</accession>
<evidence type="ECO:0000313" key="1">
    <source>
        <dbReference type="EMBL" id="ACF30048.1"/>
    </source>
</evidence>
<dbReference type="EMBL" id="CP001050">
    <property type="protein sequence ID" value="ACF30048.1"/>
    <property type="molecule type" value="Genomic_DNA"/>
</dbReference>
<reference evidence="1 2" key="1">
    <citation type="journal article" date="2008" name="J. Bacteriol.">
        <title>Complete genome sequence of Neisseria gonorrhoeae NCCP11945.</title>
        <authorList>
            <person name="Chung G.T."/>
            <person name="Yoo J.S."/>
            <person name="Oh H.B."/>
            <person name="Lee Y.S."/>
            <person name="Cha S.H."/>
            <person name="Kim S.J."/>
            <person name="Yoo C.K."/>
        </authorList>
    </citation>
    <scope>NUCLEOTIDE SEQUENCE [LARGE SCALE GENOMIC DNA]</scope>
    <source>
        <strain evidence="1 2">NCCP11945</strain>
    </source>
</reference>
<sequence length="39" mass="4352">MLNTGYLKPSSNPYRTDDLYGLAVGIKRQLETPQGLNRA</sequence>
<dbReference type="Proteomes" id="UP000002564">
    <property type="component" value="Chromosome"/>
</dbReference>
<dbReference type="AlphaFoldDB" id="B4RML4"/>
<dbReference type="KEGG" id="ngk:NGK_1374"/>
<gene>
    <name evidence="1" type="ordered locus">NGK_1374</name>
</gene>
<dbReference type="HOGENOM" id="CLU_3313219_0_0_4"/>
<protein>
    <submittedName>
        <fullName evidence="1">Uncharacterized protein</fullName>
    </submittedName>
</protein>